<feature type="domain" description="Bacterial phospholipase C C-terminal" evidence="11">
    <location>
        <begin position="600"/>
        <end position="672"/>
    </location>
</feature>
<evidence type="ECO:0000313" key="13">
    <source>
        <dbReference type="Proteomes" id="UP001500618"/>
    </source>
</evidence>
<comment type="similarity">
    <text evidence="2">Belongs to the bacterial phospholipase C family.</text>
</comment>
<gene>
    <name evidence="12" type="ORF">GCM10009765_20940</name>
</gene>
<accession>A0ABP4SKE2</accession>
<evidence type="ECO:0000256" key="3">
    <source>
        <dbReference type="ARBA" id="ARBA00012018"/>
    </source>
</evidence>
<reference evidence="13" key="1">
    <citation type="journal article" date="2019" name="Int. J. Syst. Evol. Microbiol.">
        <title>The Global Catalogue of Microorganisms (GCM) 10K type strain sequencing project: providing services to taxonomists for standard genome sequencing and annotation.</title>
        <authorList>
            <consortium name="The Broad Institute Genomics Platform"/>
            <consortium name="The Broad Institute Genome Sequencing Center for Infectious Disease"/>
            <person name="Wu L."/>
            <person name="Ma J."/>
        </authorList>
    </citation>
    <scope>NUCLEOTIDE SEQUENCE [LARGE SCALE GENOMIC DNA]</scope>
    <source>
        <strain evidence="13">JCM 14718</strain>
    </source>
</reference>
<dbReference type="InterPro" id="IPR006311">
    <property type="entry name" value="TAT_signal"/>
</dbReference>
<dbReference type="InterPro" id="IPR017850">
    <property type="entry name" value="Alkaline_phosphatase_core_sf"/>
</dbReference>
<organism evidence="12 13">
    <name type="scientific">Fodinicola feengrottensis</name>
    <dbReference type="NCBI Taxonomy" id="435914"/>
    <lineage>
        <taxon>Bacteria</taxon>
        <taxon>Bacillati</taxon>
        <taxon>Actinomycetota</taxon>
        <taxon>Actinomycetes</taxon>
        <taxon>Mycobacteriales</taxon>
        <taxon>Fodinicola</taxon>
    </lineage>
</organism>
<feature type="region of interest" description="Disordered" evidence="9">
    <location>
        <begin position="455"/>
        <end position="474"/>
    </location>
</feature>
<evidence type="ECO:0000259" key="11">
    <source>
        <dbReference type="Pfam" id="PF05506"/>
    </source>
</evidence>
<evidence type="ECO:0000256" key="4">
    <source>
        <dbReference type="ARBA" id="ARBA00022512"/>
    </source>
</evidence>
<evidence type="ECO:0000256" key="8">
    <source>
        <dbReference type="ARBA" id="ARBA00048421"/>
    </source>
</evidence>
<sequence>MAEISRRTFLAGAGAAALAGVGSSTAFAAPAAAATGTIADVKHIVVLVQENRSFDHYFGTMRGVRGFADRSTITLGGGYSVFNQPRGSGRQYPFPLRGSSSDAETLVQCQGDISHAWSDQHAAWNLGKMDSWMSAKNKIGCLGYLDRGDLPFHYALADAYTICDAYHCSGLTATGPNRTFLFSGMIDAAGQYGSPAYDGGDESGLTWQTYAEALQNAGISWRVFQNAKDNYGDNALAYFKQFAAAKAGSPLYDNGMSSVPATTGKTPDDILGAIKAAVVGGTLPQVSWVVTDQITSEHPIGPPVNGERFVSGLLQALAADANTFNSTVVFLNYDENDGFFDHVPPPSPAAGTTGEFVNGTPVGLGFRVPMIAISPWTRGGWVDSEVFDHTSVIRFMETWSAAVGKPANCQVISAWRRSVCGNLTSAFDFANPVFGLPSLPTPGAAIAGSTCTFKPNPSPQNNALPPQESGTKPARALPYQTNASVSSWTYGANNLIQVNIALSNESPLATKPAHFAVYANAFRTGGPWQYTVPAYDPATGANGSITDFFNCGPSFGNGYYDFSVVGPNRFLRQLRGNATGVSKNVETRSRIAVTASTGKLALWLDFVNGSTSPTTFTATSNNYRGDGPWTYTVGAGQTVSDYFNAVAFTNGWYDFTVTVSTDITWSRRFVGHIETGAASVTG</sequence>
<feature type="compositionally biased region" description="Polar residues" evidence="9">
    <location>
        <begin position="455"/>
        <end position="470"/>
    </location>
</feature>
<evidence type="ECO:0000256" key="2">
    <source>
        <dbReference type="ARBA" id="ARBA00009717"/>
    </source>
</evidence>
<dbReference type="PROSITE" id="PS51318">
    <property type="entry name" value="TAT"/>
    <property type="match status" value="1"/>
</dbReference>
<evidence type="ECO:0000256" key="9">
    <source>
        <dbReference type="SAM" id="MobiDB-lite"/>
    </source>
</evidence>
<dbReference type="InterPro" id="IPR008475">
    <property type="entry name" value="PLipase_C_C"/>
</dbReference>
<feature type="chain" id="PRO_5045944902" description="phospholipase C" evidence="10">
    <location>
        <begin position="29"/>
        <end position="682"/>
    </location>
</feature>
<evidence type="ECO:0000256" key="10">
    <source>
        <dbReference type="SAM" id="SignalP"/>
    </source>
</evidence>
<evidence type="ECO:0000256" key="1">
    <source>
        <dbReference type="ARBA" id="ARBA00004191"/>
    </source>
</evidence>
<protein>
    <recommendedName>
        <fullName evidence="3">phospholipase C</fullName>
        <ecNumber evidence="3">3.1.4.3</ecNumber>
    </recommendedName>
</protein>
<dbReference type="InterPro" id="IPR017767">
    <property type="entry name" value="PC-PLC"/>
</dbReference>
<comment type="catalytic activity">
    <reaction evidence="8">
        <text>a 1,2-diacyl-sn-glycero-3-phosphocholine + H2O = phosphocholine + a 1,2-diacyl-sn-glycerol + H(+)</text>
        <dbReference type="Rhea" id="RHEA:10604"/>
        <dbReference type="ChEBI" id="CHEBI:15377"/>
        <dbReference type="ChEBI" id="CHEBI:15378"/>
        <dbReference type="ChEBI" id="CHEBI:17815"/>
        <dbReference type="ChEBI" id="CHEBI:57643"/>
        <dbReference type="ChEBI" id="CHEBI:295975"/>
        <dbReference type="EC" id="3.1.4.3"/>
    </reaction>
    <physiologicalReaction direction="left-to-right" evidence="8">
        <dbReference type="Rhea" id="RHEA:10605"/>
    </physiologicalReaction>
</comment>
<evidence type="ECO:0000256" key="6">
    <source>
        <dbReference type="ARBA" id="ARBA00022801"/>
    </source>
</evidence>
<dbReference type="EMBL" id="BAAANY010000008">
    <property type="protein sequence ID" value="GAA1671321.1"/>
    <property type="molecule type" value="Genomic_DNA"/>
</dbReference>
<dbReference type="NCBIfam" id="TIGR03396">
    <property type="entry name" value="PC_PLC"/>
    <property type="match status" value="1"/>
</dbReference>
<evidence type="ECO:0000256" key="7">
    <source>
        <dbReference type="ARBA" id="ARBA00023026"/>
    </source>
</evidence>
<proteinExistence type="inferred from homology"/>
<evidence type="ECO:0000256" key="5">
    <source>
        <dbReference type="ARBA" id="ARBA00022525"/>
    </source>
</evidence>
<dbReference type="PANTHER" id="PTHR31956:SF1">
    <property type="entry name" value="NON-SPECIFIC PHOSPHOLIPASE C1"/>
    <property type="match status" value="1"/>
</dbReference>
<feature type="signal peptide" evidence="10">
    <location>
        <begin position="1"/>
        <end position="28"/>
    </location>
</feature>
<dbReference type="RefSeq" id="WP_344309331.1">
    <property type="nucleotide sequence ID" value="NZ_BAAANY010000008.1"/>
</dbReference>
<keyword evidence="7" id="KW-0843">Virulence</keyword>
<keyword evidence="10" id="KW-0732">Signal</keyword>
<keyword evidence="6" id="KW-0378">Hydrolase</keyword>
<keyword evidence="13" id="KW-1185">Reference proteome</keyword>
<comment type="subcellular location">
    <subcellularLocation>
        <location evidence="1">Secreted</location>
        <location evidence="1">Cell wall</location>
    </subcellularLocation>
</comment>
<dbReference type="Gene3D" id="3.40.720.10">
    <property type="entry name" value="Alkaline Phosphatase, subunit A"/>
    <property type="match status" value="1"/>
</dbReference>
<dbReference type="EC" id="3.1.4.3" evidence="3"/>
<keyword evidence="5" id="KW-0964">Secreted</keyword>
<evidence type="ECO:0000313" key="12">
    <source>
        <dbReference type="EMBL" id="GAA1671321.1"/>
    </source>
</evidence>
<dbReference type="CDD" id="cd16014">
    <property type="entry name" value="PLC"/>
    <property type="match status" value="1"/>
</dbReference>
<feature type="domain" description="Bacterial phospholipase C C-terminal" evidence="11">
    <location>
        <begin position="473"/>
        <end position="577"/>
    </location>
</feature>
<dbReference type="InterPro" id="IPR007312">
    <property type="entry name" value="Phosphoesterase"/>
</dbReference>
<dbReference type="Pfam" id="PF04185">
    <property type="entry name" value="Phosphoesterase"/>
    <property type="match status" value="1"/>
</dbReference>
<keyword evidence="4" id="KW-0134">Cell wall</keyword>
<name>A0ABP4SKE2_9ACTN</name>
<dbReference type="Proteomes" id="UP001500618">
    <property type="component" value="Unassembled WGS sequence"/>
</dbReference>
<dbReference type="PANTHER" id="PTHR31956">
    <property type="entry name" value="NON-SPECIFIC PHOSPHOLIPASE C4-RELATED"/>
    <property type="match status" value="1"/>
</dbReference>
<dbReference type="Pfam" id="PF05506">
    <property type="entry name" value="PLipase_C_C"/>
    <property type="match status" value="2"/>
</dbReference>
<comment type="caution">
    <text evidence="12">The sequence shown here is derived from an EMBL/GenBank/DDBJ whole genome shotgun (WGS) entry which is preliminary data.</text>
</comment>